<comment type="caution">
    <text evidence="4">The sequence shown here is derived from an EMBL/GenBank/DDBJ whole genome shotgun (WGS) entry which is preliminary data.</text>
</comment>
<gene>
    <name evidence="4" type="ORF">EJ04DRAFT_512944</name>
</gene>
<name>A0A9P4QYZ8_9PLEO</name>
<evidence type="ECO:0000259" key="3">
    <source>
        <dbReference type="PROSITE" id="PS50405"/>
    </source>
</evidence>
<dbReference type="PANTHER" id="PTHR44051">
    <property type="entry name" value="GLUTATHIONE S-TRANSFERASE-RELATED"/>
    <property type="match status" value="1"/>
</dbReference>
<dbReference type="SFLD" id="SFLDG00358">
    <property type="entry name" value="Main_(cytGST)"/>
    <property type="match status" value="1"/>
</dbReference>
<evidence type="ECO:0000313" key="5">
    <source>
        <dbReference type="Proteomes" id="UP000799444"/>
    </source>
</evidence>
<dbReference type="InterPro" id="IPR004045">
    <property type="entry name" value="Glutathione_S-Trfase_N"/>
</dbReference>
<feature type="domain" description="GST C-terminal" evidence="3">
    <location>
        <begin position="106"/>
        <end position="231"/>
    </location>
</feature>
<dbReference type="Gene3D" id="1.20.1050.10">
    <property type="match status" value="1"/>
</dbReference>
<keyword evidence="5" id="KW-1185">Reference proteome</keyword>
<dbReference type="SFLD" id="SFLDS00019">
    <property type="entry name" value="Glutathione_Transferase_(cytos"/>
    <property type="match status" value="1"/>
</dbReference>
<dbReference type="Pfam" id="PF00043">
    <property type="entry name" value="GST_C"/>
    <property type="match status" value="1"/>
</dbReference>
<dbReference type="Proteomes" id="UP000799444">
    <property type="component" value="Unassembled WGS sequence"/>
</dbReference>
<dbReference type="InterPro" id="IPR040079">
    <property type="entry name" value="Glutathione_S-Trfase"/>
</dbReference>
<accession>A0A9P4QYZ8</accession>
<proteinExistence type="inferred from homology"/>
<dbReference type="SUPFAM" id="SSF47616">
    <property type="entry name" value="GST C-terminal domain-like"/>
    <property type="match status" value="1"/>
</dbReference>
<protein>
    <submittedName>
        <fullName evidence="4">Glutathione S-transferase II</fullName>
    </submittedName>
</protein>
<dbReference type="InterPro" id="IPR004046">
    <property type="entry name" value="GST_C"/>
</dbReference>
<evidence type="ECO:0000259" key="2">
    <source>
        <dbReference type="PROSITE" id="PS50404"/>
    </source>
</evidence>
<dbReference type="CDD" id="cd03048">
    <property type="entry name" value="GST_N_Ure2p_like"/>
    <property type="match status" value="1"/>
</dbReference>
<dbReference type="InterPro" id="IPR036249">
    <property type="entry name" value="Thioredoxin-like_sf"/>
</dbReference>
<dbReference type="Pfam" id="PF13409">
    <property type="entry name" value="GST_N_2"/>
    <property type="match status" value="1"/>
</dbReference>
<dbReference type="EMBL" id="ML996156">
    <property type="protein sequence ID" value="KAF2733793.1"/>
    <property type="molecule type" value="Genomic_DNA"/>
</dbReference>
<dbReference type="AlphaFoldDB" id="A0A9P4QYZ8"/>
<dbReference type="InterPro" id="IPR010987">
    <property type="entry name" value="Glutathione-S-Trfase_C-like"/>
</dbReference>
<comment type="similarity">
    <text evidence="1">Belongs to the GST superfamily.</text>
</comment>
<dbReference type="PANTHER" id="PTHR44051:SF6">
    <property type="entry name" value="GLUTATHIONE S-TRANSFERASE II"/>
    <property type="match status" value="1"/>
</dbReference>
<dbReference type="PROSITE" id="PS50404">
    <property type="entry name" value="GST_NTER"/>
    <property type="match status" value="1"/>
</dbReference>
<dbReference type="SUPFAM" id="SSF52833">
    <property type="entry name" value="Thioredoxin-like"/>
    <property type="match status" value="1"/>
</dbReference>
<organism evidence="4 5">
    <name type="scientific">Polyplosphaeria fusca</name>
    <dbReference type="NCBI Taxonomy" id="682080"/>
    <lineage>
        <taxon>Eukaryota</taxon>
        <taxon>Fungi</taxon>
        <taxon>Dikarya</taxon>
        <taxon>Ascomycota</taxon>
        <taxon>Pezizomycotina</taxon>
        <taxon>Dothideomycetes</taxon>
        <taxon>Pleosporomycetidae</taxon>
        <taxon>Pleosporales</taxon>
        <taxon>Tetraplosphaeriaceae</taxon>
        <taxon>Polyplosphaeria</taxon>
    </lineage>
</organism>
<dbReference type="Gene3D" id="3.40.30.10">
    <property type="entry name" value="Glutaredoxin"/>
    <property type="match status" value="1"/>
</dbReference>
<dbReference type="PROSITE" id="PS50405">
    <property type="entry name" value="GST_CTER"/>
    <property type="match status" value="1"/>
</dbReference>
<sequence length="267" mass="30662">MANERPTGLKANKGIELLTFGTPNGWKASIYLEELKEAYGTEYTWQSINIFENIQKEPWFTALGPNGRIPVIVDHDQGGFPIQEGLAILNYLTRKYDTEHKFSFTDPFDVSRMEQWMAWQHGGLGPMQGQANHFNRAAKERIPWGMQRYVGETERLVGILDNHLKDKEYLVGNKYSIADISSFGWIHILLFAHVDLDAFPNVKAWWERILARPAVQRGVLVPAKSEISNDIYLQRLADDKEFAEKEKILREQIAAAKEKYGYKFASP</sequence>
<evidence type="ECO:0000313" key="4">
    <source>
        <dbReference type="EMBL" id="KAF2733793.1"/>
    </source>
</evidence>
<dbReference type="SFLD" id="SFLDG01151">
    <property type="entry name" value="Main.2:_Nu-like"/>
    <property type="match status" value="1"/>
</dbReference>
<feature type="domain" description="GST N-terminal" evidence="2">
    <location>
        <begin position="16"/>
        <end position="100"/>
    </location>
</feature>
<dbReference type="InterPro" id="IPR036282">
    <property type="entry name" value="Glutathione-S-Trfase_C_sf"/>
</dbReference>
<dbReference type="OrthoDB" id="422574at2759"/>
<evidence type="ECO:0000256" key="1">
    <source>
        <dbReference type="ARBA" id="ARBA00007409"/>
    </source>
</evidence>
<reference evidence="4" key="1">
    <citation type="journal article" date="2020" name="Stud. Mycol.">
        <title>101 Dothideomycetes genomes: a test case for predicting lifestyles and emergence of pathogens.</title>
        <authorList>
            <person name="Haridas S."/>
            <person name="Albert R."/>
            <person name="Binder M."/>
            <person name="Bloem J."/>
            <person name="Labutti K."/>
            <person name="Salamov A."/>
            <person name="Andreopoulos B."/>
            <person name="Baker S."/>
            <person name="Barry K."/>
            <person name="Bills G."/>
            <person name="Bluhm B."/>
            <person name="Cannon C."/>
            <person name="Castanera R."/>
            <person name="Culley D."/>
            <person name="Daum C."/>
            <person name="Ezra D."/>
            <person name="Gonzalez J."/>
            <person name="Henrissat B."/>
            <person name="Kuo A."/>
            <person name="Liang C."/>
            <person name="Lipzen A."/>
            <person name="Lutzoni F."/>
            <person name="Magnuson J."/>
            <person name="Mondo S."/>
            <person name="Nolan M."/>
            <person name="Ohm R."/>
            <person name="Pangilinan J."/>
            <person name="Park H.-J."/>
            <person name="Ramirez L."/>
            <person name="Alfaro M."/>
            <person name="Sun H."/>
            <person name="Tritt A."/>
            <person name="Yoshinaga Y."/>
            <person name="Zwiers L.-H."/>
            <person name="Turgeon B."/>
            <person name="Goodwin S."/>
            <person name="Spatafora J."/>
            <person name="Crous P."/>
            <person name="Grigoriev I."/>
        </authorList>
    </citation>
    <scope>NUCLEOTIDE SEQUENCE</scope>
    <source>
        <strain evidence="4">CBS 125425</strain>
    </source>
</reference>